<dbReference type="GO" id="GO:0006508">
    <property type="term" value="P:proteolysis"/>
    <property type="evidence" value="ECO:0007669"/>
    <property type="project" value="InterPro"/>
</dbReference>
<evidence type="ECO:0000313" key="4">
    <source>
        <dbReference type="Proteomes" id="UP000033121"/>
    </source>
</evidence>
<dbReference type="PRINTS" id="PR00922">
    <property type="entry name" value="DADACBPTASE3"/>
</dbReference>
<dbReference type="PANTHER" id="PTHR30023">
    <property type="entry name" value="D-ALANYL-D-ALANINE CARBOXYPEPTIDASE"/>
    <property type="match status" value="1"/>
</dbReference>
<proteinExistence type="inferred from homology"/>
<name>A0A0E9N369_9BACT</name>
<dbReference type="GO" id="GO:0004185">
    <property type="term" value="F:serine-type carboxypeptidase activity"/>
    <property type="evidence" value="ECO:0007669"/>
    <property type="project" value="InterPro"/>
</dbReference>
<keyword evidence="3" id="KW-0121">Carboxypeptidase</keyword>
<dbReference type="Proteomes" id="UP000033121">
    <property type="component" value="Unassembled WGS sequence"/>
</dbReference>
<dbReference type="Gene3D" id="3.40.710.10">
    <property type="entry name" value="DD-peptidase/beta-lactamase superfamily"/>
    <property type="match status" value="2"/>
</dbReference>
<dbReference type="STRING" id="1220578.FPE01S_03_03170"/>
<evidence type="ECO:0000256" key="2">
    <source>
        <dbReference type="ARBA" id="ARBA00022801"/>
    </source>
</evidence>
<keyword evidence="2" id="KW-0378">Hydrolase</keyword>
<dbReference type="SUPFAM" id="SSF56601">
    <property type="entry name" value="beta-lactamase/transpeptidase-like"/>
    <property type="match status" value="1"/>
</dbReference>
<dbReference type="Gene3D" id="3.50.80.20">
    <property type="entry name" value="D-Ala-D-Ala carboxypeptidase C, peptidase S13"/>
    <property type="match status" value="1"/>
</dbReference>
<evidence type="ECO:0000256" key="1">
    <source>
        <dbReference type="ARBA" id="ARBA00006096"/>
    </source>
</evidence>
<evidence type="ECO:0000313" key="3">
    <source>
        <dbReference type="EMBL" id="GAO44279.1"/>
    </source>
</evidence>
<protein>
    <submittedName>
        <fullName evidence="3">Putative D-alanyl-D-alanine carboxypeptidase</fullName>
    </submittedName>
</protein>
<sequence>MPAGWQKAIDVFSHDTALRYAGWSVVVADANTGKILTERQGDLGLPAASTQKIFTSIAAYALLGRQYQFETKWGYTGNIRDGVLSGDLVLMPSGDPSFGSWRYAGSRPEVILDSLVAAVKKAGIVRVTGKLRIMHIRWENSIPDGWIWQDIGNYYGAGAYALNWRENQFDLVFESPDKIGEQTKVISTRPAFLEGFGVRNEVLSGAAGSGDNSIIYLAPGADSGWVSGTIPVREKGFEVSGSLPDPERQFLAELRQQLNRNGVPVLQEGGPASDQQTTLWTYRSPPLDSLNYWFLRKSINLYGEALLKAIAGKAGHTASTASGVEVLRNFWQQQGIDQHAIMVIDGSGLSPQNRITCRSLVSALLYAAKQPWFPGFYASMPVYNGMRLKSGSISGSRAFAGYHRSANGREYVLAVVANNYSCSSSQIVRKMFELLDQLK</sequence>
<dbReference type="AlphaFoldDB" id="A0A0E9N369"/>
<dbReference type="InterPro" id="IPR012338">
    <property type="entry name" value="Beta-lactam/transpept-like"/>
</dbReference>
<keyword evidence="4" id="KW-1185">Reference proteome</keyword>
<dbReference type="InterPro" id="IPR000667">
    <property type="entry name" value="Peptidase_S13"/>
</dbReference>
<dbReference type="PANTHER" id="PTHR30023:SF0">
    <property type="entry name" value="PENICILLIN-SENSITIVE CARBOXYPEPTIDASE A"/>
    <property type="match status" value="1"/>
</dbReference>
<keyword evidence="3" id="KW-0645">Protease</keyword>
<dbReference type="GO" id="GO:0000270">
    <property type="term" value="P:peptidoglycan metabolic process"/>
    <property type="evidence" value="ECO:0007669"/>
    <property type="project" value="TreeGrafter"/>
</dbReference>
<reference evidence="3 4" key="1">
    <citation type="submission" date="2015-04" db="EMBL/GenBank/DDBJ databases">
        <title>Whole genome shotgun sequence of Flavihumibacter petaseus NBRC 106054.</title>
        <authorList>
            <person name="Miyazawa S."/>
            <person name="Hosoyama A."/>
            <person name="Hashimoto M."/>
            <person name="Noguchi M."/>
            <person name="Tsuchikane K."/>
            <person name="Ohji S."/>
            <person name="Yamazoe A."/>
            <person name="Ichikawa N."/>
            <person name="Kimura A."/>
            <person name="Fujita N."/>
        </authorList>
    </citation>
    <scope>NUCLEOTIDE SEQUENCE [LARGE SCALE GENOMIC DNA]</scope>
    <source>
        <strain evidence="3 4">NBRC 106054</strain>
    </source>
</reference>
<dbReference type="Pfam" id="PF02113">
    <property type="entry name" value="Peptidase_S13"/>
    <property type="match status" value="1"/>
</dbReference>
<comment type="similarity">
    <text evidence="1">Belongs to the peptidase S13 family.</text>
</comment>
<comment type="caution">
    <text evidence="3">The sequence shown here is derived from an EMBL/GenBank/DDBJ whole genome shotgun (WGS) entry which is preliminary data.</text>
</comment>
<gene>
    <name evidence="3" type="ORF">FPE01S_03_03170</name>
</gene>
<organism evidence="3 4">
    <name type="scientific">Flavihumibacter petaseus NBRC 106054</name>
    <dbReference type="NCBI Taxonomy" id="1220578"/>
    <lineage>
        <taxon>Bacteria</taxon>
        <taxon>Pseudomonadati</taxon>
        <taxon>Bacteroidota</taxon>
        <taxon>Chitinophagia</taxon>
        <taxon>Chitinophagales</taxon>
        <taxon>Chitinophagaceae</taxon>
        <taxon>Flavihumibacter</taxon>
    </lineage>
</organism>
<accession>A0A0E9N369</accession>
<dbReference type="NCBIfam" id="TIGR00666">
    <property type="entry name" value="PBP4"/>
    <property type="match status" value="1"/>
</dbReference>
<dbReference type="EMBL" id="BBWV01000003">
    <property type="protein sequence ID" value="GAO44279.1"/>
    <property type="molecule type" value="Genomic_DNA"/>
</dbReference>